<evidence type="ECO:0000313" key="4">
    <source>
        <dbReference type="Proteomes" id="UP000001194"/>
    </source>
</evidence>
<dbReference type="InParanoid" id="B0D202"/>
<dbReference type="InterPro" id="IPR009027">
    <property type="entry name" value="Ribosomal_bL9/RNase_H1_N"/>
</dbReference>
<dbReference type="EMBL" id="DS547095">
    <property type="protein sequence ID" value="EDR11732.1"/>
    <property type="molecule type" value="Genomic_DNA"/>
</dbReference>
<gene>
    <name evidence="3" type="ORF">LACBIDRAFT_314282</name>
</gene>
<proteinExistence type="predicted"/>
<dbReference type="OrthoDB" id="3270804at2759"/>
<feature type="region of interest" description="Disordered" evidence="1">
    <location>
        <begin position="1"/>
        <end position="24"/>
    </location>
</feature>
<evidence type="ECO:0000259" key="2">
    <source>
        <dbReference type="Pfam" id="PF01693"/>
    </source>
</evidence>
<keyword evidence="4" id="KW-1185">Reference proteome</keyword>
<feature type="domain" description="Ribonuclease H1 N-terminal" evidence="2">
    <location>
        <begin position="27"/>
        <end position="65"/>
    </location>
</feature>
<evidence type="ECO:0000313" key="3">
    <source>
        <dbReference type="EMBL" id="EDR11732.1"/>
    </source>
</evidence>
<reference evidence="3 4" key="1">
    <citation type="journal article" date="2008" name="Nature">
        <title>The genome of Laccaria bicolor provides insights into mycorrhizal symbiosis.</title>
        <authorList>
            <person name="Martin F."/>
            <person name="Aerts A."/>
            <person name="Ahren D."/>
            <person name="Brun A."/>
            <person name="Danchin E.G.J."/>
            <person name="Duchaussoy F."/>
            <person name="Gibon J."/>
            <person name="Kohler A."/>
            <person name="Lindquist E."/>
            <person name="Pereda V."/>
            <person name="Salamov A."/>
            <person name="Shapiro H.J."/>
            <person name="Wuyts J."/>
            <person name="Blaudez D."/>
            <person name="Buee M."/>
            <person name="Brokstein P."/>
            <person name="Canbaeck B."/>
            <person name="Cohen D."/>
            <person name="Courty P.E."/>
            <person name="Coutinho P.M."/>
            <person name="Delaruelle C."/>
            <person name="Detter J.C."/>
            <person name="Deveau A."/>
            <person name="DiFazio S."/>
            <person name="Duplessis S."/>
            <person name="Fraissinet-Tachet L."/>
            <person name="Lucic E."/>
            <person name="Frey-Klett P."/>
            <person name="Fourrey C."/>
            <person name="Feussner I."/>
            <person name="Gay G."/>
            <person name="Grimwood J."/>
            <person name="Hoegger P.J."/>
            <person name="Jain P."/>
            <person name="Kilaru S."/>
            <person name="Labbe J."/>
            <person name="Lin Y.C."/>
            <person name="Legue V."/>
            <person name="Le Tacon F."/>
            <person name="Marmeisse R."/>
            <person name="Melayah D."/>
            <person name="Montanini B."/>
            <person name="Muratet M."/>
            <person name="Nehls U."/>
            <person name="Niculita-Hirzel H."/>
            <person name="Oudot-Le Secq M.P."/>
            <person name="Peter M."/>
            <person name="Quesneville H."/>
            <person name="Rajashekar B."/>
            <person name="Reich M."/>
            <person name="Rouhier N."/>
            <person name="Schmutz J."/>
            <person name="Yin T."/>
            <person name="Chalot M."/>
            <person name="Henrissat B."/>
            <person name="Kuees U."/>
            <person name="Lucas S."/>
            <person name="Van de Peer Y."/>
            <person name="Podila G.K."/>
            <person name="Polle A."/>
            <person name="Pukkila P.J."/>
            <person name="Richardson P.M."/>
            <person name="Rouze P."/>
            <person name="Sanders I.R."/>
            <person name="Stajich J.E."/>
            <person name="Tunlid A."/>
            <person name="Tuskan G."/>
            <person name="Grigoriev I.V."/>
        </authorList>
    </citation>
    <scope>NUCLEOTIDE SEQUENCE [LARGE SCALE GENOMIC DNA]</scope>
    <source>
        <strain evidence="4">S238N-H82 / ATCC MYA-4686</strain>
    </source>
</reference>
<sequence>MGEMVSSVSPTLQTPHSSPHKQSSRAKFYLVVVGRQCGVFENWAYVSALTTSISGNSHCSFNTHEASLQNYFEAKRLGLVKVSRLPGDEHIFGPISQAVL</sequence>
<dbReference type="Pfam" id="PF01693">
    <property type="entry name" value="Cauli_VI"/>
    <property type="match status" value="1"/>
</dbReference>
<dbReference type="HOGENOM" id="CLU_156966_0_0_1"/>
<organism evidence="4">
    <name type="scientific">Laccaria bicolor (strain S238N-H82 / ATCC MYA-4686)</name>
    <name type="common">Bicoloured deceiver</name>
    <name type="synonym">Laccaria laccata var. bicolor</name>
    <dbReference type="NCBI Taxonomy" id="486041"/>
    <lineage>
        <taxon>Eukaryota</taxon>
        <taxon>Fungi</taxon>
        <taxon>Dikarya</taxon>
        <taxon>Basidiomycota</taxon>
        <taxon>Agaricomycotina</taxon>
        <taxon>Agaricomycetes</taxon>
        <taxon>Agaricomycetidae</taxon>
        <taxon>Agaricales</taxon>
        <taxon>Agaricineae</taxon>
        <taxon>Hydnangiaceae</taxon>
        <taxon>Laccaria</taxon>
    </lineage>
</organism>
<feature type="compositionally biased region" description="Polar residues" evidence="1">
    <location>
        <begin position="1"/>
        <end position="17"/>
    </location>
</feature>
<protein>
    <submittedName>
        <fullName evidence="3">Predicted protein</fullName>
    </submittedName>
</protein>
<accession>B0D202</accession>
<dbReference type="Gene3D" id="3.40.970.10">
    <property type="entry name" value="Ribonuclease H1, N-terminal domain"/>
    <property type="match status" value="1"/>
</dbReference>
<dbReference type="Proteomes" id="UP000001194">
    <property type="component" value="Unassembled WGS sequence"/>
</dbReference>
<evidence type="ECO:0000256" key="1">
    <source>
        <dbReference type="SAM" id="MobiDB-lite"/>
    </source>
</evidence>
<dbReference type="InterPro" id="IPR037056">
    <property type="entry name" value="RNase_H1_N_sf"/>
</dbReference>
<dbReference type="GeneID" id="6073198"/>
<dbReference type="KEGG" id="lbc:LACBIDRAFT_314282"/>
<name>B0D202_LACBS</name>
<dbReference type="InterPro" id="IPR011320">
    <property type="entry name" value="RNase_H1_N"/>
</dbReference>
<dbReference type="AlphaFoldDB" id="B0D202"/>
<dbReference type="SUPFAM" id="SSF55658">
    <property type="entry name" value="L9 N-domain-like"/>
    <property type="match status" value="1"/>
</dbReference>
<dbReference type="RefSeq" id="XP_001877629.1">
    <property type="nucleotide sequence ID" value="XM_001877594.1"/>
</dbReference>